<evidence type="ECO:0000256" key="1">
    <source>
        <dbReference type="SAM" id="MobiDB-lite"/>
    </source>
</evidence>
<accession>A0ABD2IJZ6</accession>
<dbReference type="EMBL" id="JBICCN010000366">
    <property type="protein sequence ID" value="KAL3073608.1"/>
    <property type="molecule type" value="Genomic_DNA"/>
</dbReference>
<feature type="compositionally biased region" description="Gly residues" evidence="1">
    <location>
        <begin position="127"/>
        <end position="168"/>
    </location>
</feature>
<organism evidence="2 3">
    <name type="scientific">Heterodera schachtii</name>
    <name type="common">Sugarbeet cyst nematode worm</name>
    <name type="synonym">Tylenchus schachtii</name>
    <dbReference type="NCBI Taxonomy" id="97005"/>
    <lineage>
        <taxon>Eukaryota</taxon>
        <taxon>Metazoa</taxon>
        <taxon>Ecdysozoa</taxon>
        <taxon>Nematoda</taxon>
        <taxon>Chromadorea</taxon>
        <taxon>Rhabditida</taxon>
        <taxon>Tylenchina</taxon>
        <taxon>Tylenchomorpha</taxon>
        <taxon>Tylenchoidea</taxon>
        <taxon>Heteroderidae</taxon>
        <taxon>Heteroderinae</taxon>
        <taxon>Heterodera</taxon>
    </lineage>
</organism>
<evidence type="ECO:0008006" key="4">
    <source>
        <dbReference type="Google" id="ProtNLM"/>
    </source>
</evidence>
<protein>
    <recommendedName>
        <fullName evidence="4">Gland protein</fullName>
    </recommendedName>
</protein>
<proteinExistence type="predicted"/>
<comment type="caution">
    <text evidence="2">The sequence shown here is derived from an EMBL/GenBank/DDBJ whole genome shotgun (WGS) entry which is preliminary data.</text>
</comment>
<keyword evidence="3" id="KW-1185">Reference proteome</keyword>
<dbReference type="Proteomes" id="UP001620645">
    <property type="component" value="Unassembled WGS sequence"/>
</dbReference>
<dbReference type="AlphaFoldDB" id="A0ABD2IJZ6"/>
<gene>
    <name evidence="2" type="ORF">niasHS_017175</name>
</gene>
<evidence type="ECO:0000313" key="3">
    <source>
        <dbReference type="Proteomes" id="UP001620645"/>
    </source>
</evidence>
<reference evidence="2 3" key="1">
    <citation type="submission" date="2024-10" db="EMBL/GenBank/DDBJ databases">
        <authorList>
            <person name="Kim D."/>
        </authorList>
    </citation>
    <scope>NUCLEOTIDE SEQUENCE [LARGE SCALE GENOMIC DNA]</scope>
    <source>
        <strain evidence="2">Taebaek</strain>
    </source>
</reference>
<evidence type="ECO:0000313" key="2">
    <source>
        <dbReference type="EMBL" id="KAL3073608.1"/>
    </source>
</evidence>
<sequence>MLSAAQTDFALVKDKKISFLLMDRKNKLTLPTNGNSRDSPNCWPHFPPVDDSDSNMKMAIQQMLQKGTPIQSAIEQSGLCGTTVAEYYRIEQIFLMVLWALCIYENGARKGSEARGGRSVGLRQNNGGSGDQGGRKSGGRGGSRGGPQRGGAQRGGGKGGGAGRGGGRAPVEAEDDEAVVRIACCGDTPPSPQFRIMRCGQPHRMLWPHSTAPISHHALWTTASHVVAPPHPPPPPISHHALWTTASHVVATPPNFASCVVDNRIACCGPLPQCRIMRCGQPHHMLWSNNTDPN</sequence>
<name>A0ABD2IJZ6_HETSC</name>
<feature type="region of interest" description="Disordered" evidence="1">
    <location>
        <begin position="111"/>
        <end position="171"/>
    </location>
</feature>